<dbReference type="InterPro" id="IPR023213">
    <property type="entry name" value="CAT-like_dom_sf"/>
</dbReference>
<accession>A0AAW1J7A0</accession>
<comment type="caution">
    <text evidence="2">The sequence shown here is derived from an EMBL/GenBank/DDBJ whole genome shotgun (WGS) entry which is preliminary data.</text>
</comment>
<name>A0AAW1J7A0_SAPOF</name>
<dbReference type="PANTHER" id="PTHR31896">
    <property type="entry name" value="FAMILY REGULATORY PROTEIN, PUTATIVE (AFU_ORTHOLOGUE AFUA_3G14730)-RELATED"/>
    <property type="match status" value="1"/>
</dbReference>
<keyword evidence="3" id="KW-1185">Reference proteome</keyword>
<dbReference type="Gene3D" id="3.30.559.10">
    <property type="entry name" value="Chloramphenicol acetyltransferase-like domain"/>
    <property type="match status" value="2"/>
</dbReference>
<dbReference type="EMBL" id="JBDFQZ010000008">
    <property type="protein sequence ID" value="KAK9698964.1"/>
    <property type="molecule type" value="Genomic_DNA"/>
</dbReference>
<keyword evidence="1" id="KW-0808">Transferase</keyword>
<evidence type="ECO:0000256" key="1">
    <source>
        <dbReference type="ARBA" id="ARBA00022679"/>
    </source>
</evidence>
<evidence type="ECO:0008006" key="4">
    <source>
        <dbReference type="Google" id="ProtNLM"/>
    </source>
</evidence>
<reference evidence="2" key="1">
    <citation type="submission" date="2024-03" db="EMBL/GenBank/DDBJ databases">
        <title>WGS assembly of Saponaria officinalis var. Norfolk2.</title>
        <authorList>
            <person name="Jenkins J."/>
            <person name="Shu S."/>
            <person name="Grimwood J."/>
            <person name="Barry K."/>
            <person name="Goodstein D."/>
            <person name="Schmutz J."/>
            <person name="Leebens-Mack J."/>
            <person name="Osbourn A."/>
        </authorList>
    </citation>
    <scope>NUCLEOTIDE SEQUENCE [LARGE SCALE GENOMIC DNA]</scope>
    <source>
        <strain evidence="2">JIC</strain>
    </source>
</reference>
<dbReference type="GO" id="GO:0016740">
    <property type="term" value="F:transferase activity"/>
    <property type="evidence" value="ECO:0007669"/>
    <property type="project" value="UniProtKB-KW"/>
</dbReference>
<sequence>MNGMKINYISECFIKPKYEINESKQPHYLAPLDLMKLSSHYIQKGLLFSKPSQSTGQEPYSTHDFLDRLKESLSITLIHFYPLAGQLVTRLNEEKHESLIFVDCNKGPGVKFIYAKLDTTVSNIISPDDVPLVVESFFDHHKASDHDGHTRPLLSVQITELHDGVFIGCSANHAVLDGTSYWEFWNAWSEVHMLNSKSVSKSRLPIFGATDPVCLPFIDRDEFISSVEPTQLRVKFFHFSSNSIKRLKSEANDQNDNSNNNISSFQALSALVWRSIIRSNKVCHDQVTNLRLTANNRHRLNPPLPREFFRNCVSLLTINTTAGELLENSLGYAASLLNKSIANHDDKSINDYLNSWLQAPSVPKHGIMYDCNSVLISSSPRFDMYGNEFGLGKAIAVRSGYANKFQGKVTAYAGCDGGTSVDLEICLPPEVMSALVLDVEFMDAVTF</sequence>
<dbReference type="PANTHER" id="PTHR31896:SF12">
    <property type="entry name" value="HXXXD-TYPE ACYL-TRANSFERASE FAMILY PROTEIN"/>
    <property type="match status" value="1"/>
</dbReference>
<protein>
    <recommendedName>
        <fullName evidence="4">HXXXD-type acyl-transferase family protein</fullName>
    </recommendedName>
</protein>
<gene>
    <name evidence="2" type="ORF">RND81_08G144200</name>
</gene>
<proteinExistence type="predicted"/>
<organism evidence="2 3">
    <name type="scientific">Saponaria officinalis</name>
    <name type="common">Common soapwort</name>
    <name type="synonym">Lychnis saponaria</name>
    <dbReference type="NCBI Taxonomy" id="3572"/>
    <lineage>
        <taxon>Eukaryota</taxon>
        <taxon>Viridiplantae</taxon>
        <taxon>Streptophyta</taxon>
        <taxon>Embryophyta</taxon>
        <taxon>Tracheophyta</taxon>
        <taxon>Spermatophyta</taxon>
        <taxon>Magnoliopsida</taxon>
        <taxon>eudicotyledons</taxon>
        <taxon>Gunneridae</taxon>
        <taxon>Pentapetalae</taxon>
        <taxon>Caryophyllales</taxon>
        <taxon>Caryophyllaceae</taxon>
        <taxon>Caryophylleae</taxon>
        <taxon>Saponaria</taxon>
    </lineage>
</organism>
<dbReference type="AlphaFoldDB" id="A0AAW1J7A0"/>
<dbReference type="Proteomes" id="UP001443914">
    <property type="component" value="Unassembled WGS sequence"/>
</dbReference>
<dbReference type="Pfam" id="PF02458">
    <property type="entry name" value="Transferase"/>
    <property type="match status" value="1"/>
</dbReference>
<evidence type="ECO:0000313" key="2">
    <source>
        <dbReference type="EMBL" id="KAK9698964.1"/>
    </source>
</evidence>
<evidence type="ECO:0000313" key="3">
    <source>
        <dbReference type="Proteomes" id="UP001443914"/>
    </source>
</evidence>
<dbReference type="InterPro" id="IPR051283">
    <property type="entry name" value="Sec_Metabolite_Acyltrans"/>
</dbReference>